<dbReference type="Pfam" id="PF04055">
    <property type="entry name" value="Radical_SAM"/>
    <property type="match status" value="1"/>
</dbReference>
<name>A0A0F9PHP1_9ZZZZ</name>
<dbReference type="EMBL" id="LAZR01006349">
    <property type="protein sequence ID" value="KKM92797.1"/>
    <property type="molecule type" value="Genomic_DNA"/>
</dbReference>
<dbReference type="SFLD" id="SFLDS00029">
    <property type="entry name" value="Radical_SAM"/>
    <property type="match status" value="1"/>
</dbReference>
<dbReference type="PROSITE" id="PS51918">
    <property type="entry name" value="RADICAL_SAM"/>
    <property type="match status" value="1"/>
</dbReference>
<dbReference type="GO" id="GO:0046872">
    <property type="term" value="F:metal ion binding"/>
    <property type="evidence" value="ECO:0007669"/>
    <property type="project" value="UniProtKB-KW"/>
</dbReference>
<dbReference type="PANTHER" id="PTHR11228">
    <property type="entry name" value="RADICAL SAM DOMAIN PROTEIN"/>
    <property type="match status" value="1"/>
</dbReference>
<evidence type="ECO:0000256" key="3">
    <source>
        <dbReference type="ARBA" id="ARBA00023004"/>
    </source>
</evidence>
<dbReference type="SFLD" id="SFLDG01067">
    <property type="entry name" value="SPASM/twitch_domain_containing"/>
    <property type="match status" value="1"/>
</dbReference>
<keyword evidence="3" id="KW-0408">Iron</keyword>
<dbReference type="GO" id="GO:0003824">
    <property type="term" value="F:catalytic activity"/>
    <property type="evidence" value="ECO:0007669"/>
    <property type="project" value="InterPro"/>
</dbReference>
<dbReference type="GO" id="GO:0051536">
    <property type="term" value="F:iron-sulfur cluster binding"/>
    <property type="evidence" value="ECO:0007669"/>
    <property type="project" value="UniProtKB-KW"/>
</dbReference>
<dbReference type="PANTHER" id="PTHR11228:SF7">
    <property type="entry name" value="PQQA PEPTIDE CYCLASE"/>
    <property type="match status" value="1"/>
</dbReference>
<proteinExistence type="predicted"/>
<dbReference type="InterPro" id="IPR058240">
    <property type="entry name" value="rSAM_sf"/>
</dbReference>
<organism evidence="6">
    <name type="scientific">marine sediment metagenome</name>
    <dbReference type="NCBI Taxonomy" id="412755"/>
    <lineage>
        <taxon>unclassified sequences</taxon>
        <taxon>metagenomes</taxon>
        <taxon>ecological metagenomes</taxon>
    </lineage>
</organism>
<reference evidence="6" key="1">
    <citation type="journal article" date="2015" name="Nature">
        <title>Complex archaea that bridge the gap between prokaryotes and eukaryotes.</title>
        <authorList>
            <person name="Spang A."/>
            <person name="Saw J.H."/>
            <person name="Jorgensen S.L."/>
            <person name="Zaremba-Niedzwiedzka K."/>
            <person name="Martijn J."/>
            <person name="Lind A.E."/>
            <person name="van Eijk R."/>
            <person name="Schleper C."/>
            <person name="Guy L."/>
            <person name="Ettema T.J."/>
        </authorList>
    </citation>
    <scope>NUCLEOTIDE SEQUENCE</scope>
</reference>
<comment type="caution">
    <text evidence="6">The sequence shown here is derived from an EMBL/GenBank/DDBJ whole genome shotgun (WGS) entry which is preliminary data.</text>
</comment>
<dbReference type="AlphaFoldDB" id="A0A0F9PHP1"/>
<dbReference type="InterPro" id="IPR013785">
    <property type="entry name" value="Aldolase_TIM"/>
</dbReference>
<keyword evidence="4" id="KW-0411">Iron-sulfur</keyword>
<dbReference type="CDD" id="cd01335">
    <property type="entry name" value="Radical_SAM"/>
    <property type="match status" value="1"/>
</dbReference>
<keyword evidence="2" id="KW-0479">Metal-binding</keyword>
<dbReference type="InterPro" id="IPR050377">
    <property type="entry name" value="Radical_SAM_PqqE_MftC-like"/>
</dbReference>
<accession>A0A0F9PHP1</accession>
<dbReference type="Gene3D" id="3.20.20.70">
    <property type="entry name" value="Aldolase class I"/>
    <property type="match status" value="1"/>
</dbReference>
<feature type="domain" description="Radical SAM core" evidence="5">
    <location>
        <begin position="39"/>
        <end position="243"/>
    </location>
</feature>
<dbReference type="InterPro" id="IPR006638">
    <property type="entry name" value="Elp3/MiaA/NifB-like_rSAM"/>
</dbReference>
<protein>
    <recommendedName>
        <fullName evidence="5">Radical SAM core domain-containing protein</fullName>
    </recommendedName>
</protein>
<evidence type="ECO:0000256" key="4">
    <source>
        <dbReference type="ARBA" id="ARBA00023014"/>
    </source>
</evidence>
<dbReference type="InterPro" id="IPR007197">
    <property type="entry name" value="rSAM"/>
</dbReference>
<evidence type="ECO:0000256" key="2">
    <source>
        <dbReference type="ARBA" id="ARBA00022723"/>
    </source>
</evidence>
<feature type="non-terminal residue" evidence="6">
    <location>
        <position position="265"/>
    </location>
</feature>
<evidence type="ECO:0000313" key="6">
    <source>
        <dbReference type="EMBL" id="KKM92797.1"/>
    </source>
</evidence>
<dbReference type="SMART" id="SM00729">
    <property type="entry name" value="Elp3"/>
    <property type="match status" value="1"/>
</dbReference>
<gene>
    <name evidence="6" type="ORF">LCGC14_1214890</name>
</gene>
<sequence>MVANKEWTNPYNPMNSLKGLCYFEHYKKIIGWHEWKNELPAPIEASLDPTSACNNQCYYCSSSKYLGDHSIKRWGRDYVEDLLIDLSNWGVRGFCWGGREATLNPRLAEMTRMGVLLGMEGAIVTNGVNLDDDLIDALLLCKWIGVSVDTYFPSVYQQVRGTADCQKVWDNIAKLAYRKKGTVLGIRALVLPETIDNIVDTCTAAKHYGADFFHVRPVDLERKDSTKEKLNLDMEKVRYVFEECRKLETDTFKVYTVTHKYDDNF</sequence>
<evidence type="ECO:0000256" key="1">
    <source>
        <dbReference type="ARBA" id="ARBA00022691"/>
    </source>
</evidence>
<dbReference type="SUPFAM" id="SSF102114">
    <property type="entry name" value="Radical SAM enzymes"/>
    <property type="match status" value="1"/>
</dbReference>
<keyword evidence="1" id="KW-0949">S-adenosyl-L-methionine</keyword>
<evidence type="ECO:0000259" key="5">
    <source>
        <dbReference type="PROSITE" id="PS51918"/>
    </source>
</evidence>